<comment type="caution">
    <text evidence="1">The sequence shown here is derived from an EMBL/GenBank/DDBJ whole genome shotgun (WGS) entry which is preliminary data.</text>
</comment>
<keyword evidence="2" id="KW-1185">Reference proteome</keyword>
<accession>A0A2T0XBL5</accession>
<sequence>MIEKTTTNEPVQAWRAVAQWYHAYFTGIVLYTVSRKGADEAARLVYEIFSRQRHERFLPGLRKLGLEQLPHAMAAAQYHYLSNQIGGVSVEYMPESNRKAWIRYAAPRWIWSGTALCGIPPKVSTAMLEGWHAQNGVMLQNPRLGFVCTKQTVDGQAGLEGYYYEYDQELAPHERLRFARDEEAPEFDAQLAPVLPIDTWPPSRLAKAHRNYAMEYVKSTFPTALQLWGPDEAEHHLRMAGKLIGMQFYHETAQSLNGDYGRDAFGFARFIADLGAAHGDKTTFANTGTSFRVNQEGWALMDGIEDTACVLASAWNGLLEGAMQAHNHRLHLSFSHERSAQHWSLSWQIKA</sequence>
<name>A0A2T0XBL5_9BURK</name>
<dbReference type="Proteomes" id="UP000238308">
    <property type="component" value="Unassembled WGS sequence"/>
</dbReference>
<protein>
    <submittedName>
        <fullName evidence="1">Uncharacterized protein</fullName>
    </submittedName>
</protein>
<evidence type="ECO:0000313" key="1">
    <source>
        <dbReference type="EMBL" id="PRY96312.1"/>
    </source>
</evidence>
<reference evidence="1 2" key="1">
    <citation type="submission" date="2018-03" db="EMBL/GenBank/DDBJ databases">
        <title>Genomic Encyclopedia of Type Strains, Phase III (KMG-III): the genomes of soil and plant-associated and newly described type strains.</title>
        <authorList>
            <person name="Whitman W."/>
        </authorList>
    </citation>
    <scope>NUCLEOTIDE SEQUENCE [LARGE SCALE GENOMIC DNA]</scope>
    <source>
        <strain evidence="1 2">MWH-P2sevCIIIb</strain>
    </source>
</reference>
<evidence type="ECO:0000313" key="2">
    <source>
        <dbReference type="Proteomes" id="UP000238308"/>
    </source>
</evidence>
<organism evidence="1 2">
    <name type="scientific">Jezberella montanilacus</name>
    <dbReference type="NCBI Taxonomy" id="323426"/>
    <lineage>
        <taxon>Bacteria</taxon>
        <taxon>Pseudomonadati</taxon>
        <taxon>Pseudomonadota</taxon>
        <taxon>Betaproteobacteria</taxon>
        <taxon>Burkholderiales</taxon>
        <taxon>Alcaligenaceae</taxon>
        <taxon>Jezberella</taxon>
    </lineage>
</organism>
<dbReference type="RefSeq" id="WP_106228751.1">
    <property type="nucleotide sequence ID" value="NZ_PVTV01000018.1"/>
</dbReference>
<dbReference type="AlphaFoldDB" id="A0A2T0XBL5"/>
<gene>
    <name evidence="1" type="ORF">BCM14_2934</name>
</gene>
<dbReference type="OrthoDB" id="5175610at2"/>
<proteinExistence type="predicted"/>
<dbReference type="EMBL" id="PVTV01000018">
    <property type="protein sequence ID" value="PRY96312.1"/>
    <property type="molecule type" value="Genomic_DNA"/>
</dbReference>